<dbReference type="Proteomes" id="UP000694569">
    <property type="component" value="Unplaced"/>
</dbReference>
<evidence type="ECO:0000313" key="3">
    <source>
        <dbReference type="Ensembl" id="ENSLLEP00000032975.1"/>
    </source>
</evidence>
<keyword evidence="4" id="KW-1185">Reference proteome</keyword>
<organism evidence="3 4">
    <name type="scientific">Leptobrachium leishanense</name>
    <name type="common">Leishan spiny toad</name>
    <dbReference type="NCBI Taxonomy" id="445787"/>
    <lineage>
        <taxon>Eukaryota</taxon>
        <taxon>Metazoa</taxon>
        <taxon>Chordata</taxon>
        <taxon>Craniata</taxon>
        <taxon>Vertebrata</taxon>
        <taxon>Euteleostomi</taxon>
        <taxon>Amphibia</taxon>
        <taxon>Batrachia</taxon>
        <taxon>Anura</taxon>
        <taxon>Pelobatoidea</taxon>
        <taxon>Megophryidae</taxon>
        <taxon>Leptobrachium</taxon>
    </lineage>
</organism>
<dbReference type="CDD" id="cd06727">
    <property type="entry name" value="PDZ1_ZO1-like"/>
    <property type="match status" value="1"/>
</dbReference>
<feature type="domain" description="PDZ" evidence="2">
    <location>
        <begin position="365"/>
        <end position="443"/>
    </location>
</feature>
<evidence type="ECO:0000313" key="4">
    <source>
        <dbReference type="Proteomes" id="UP000694569"/>
    </source>
</evidence>
<dbReference type="InterPro" id="IPR001478">
    <property type="entry name" value="PDZ"/>
</dbReference>
<dbReference type="GO" id="GO:1905605">
    <property type="term" value="P:positive regulation of blood-brain barrier permeability"/>
    <property type="evidence" value="ECO:0007669"/>
    <property type="project" value="TreeGrafter"/>
</dbReference>
<dbReference type="AlphaFoldDB" id="A0A8C5Q5U9"/>
<evidence type="ECO:0000259" key="2">
    <source>
        <dbReference type="PROSITE" id="PS50106"/>
    </source>
</evidence>
<dbReference type="FunFam" id="2.30.42.10:FF:000075">
    <property type="entry name" value="Tight junction protein ZO-2 isoform 2"/>
    <property type="match status" value="1"/>
</dbReference>
<evidence type="ECO:0000256" key="1">
    <source>
        <dbReference type="SAM" id="MobiDB-lite"/>
    </source>
</evidence>
<dbReference type="PANTHER" id="PTHR13865">
    <property type="entry name" value="TIGHT JUNCTION PROTEIN"/>
    <property type="match status" value="1"/>
</dbReference>
<dbReference type="GeneTree" id="ENSGT00940000158634"/>
<feature type="region of interest" description="Disordered" evidence="1">
    <location>
        <begin position="169"/>
        <end position="207"/>
    </location>
</feature>
<feature type="compositionally biased region" description="Basic and acidic residues" evidence="1">
    <location>
        <begin position="328"/>
        <end position="349"/>
    </location>
</feature>
<sequence>MAVRPNYQQSHGDFSPLYASGSAQQSKSASSFCHDQGFGMEDLVWEQYTVTLQKDPRKGFGIAVSGGRDNPHFKNGDNSIVISDVLPGGPADGSLFENDRVIMVNGTLLENVPHSFAVQQLRKCGKTAVLVVRRPRRIPMGMPSKSEPALDVIGDYAEFENRTAYTAYSDRSGIGGSSPDRAYRRDQERGPYYEREQGGYGNRARSVDQDLNVDYGLRRENVRGRSMDRGLDEDPGYRRDRSRGRSMDRGLDEDPGYRKDRSRGRSMDHGLDEDPGYRRDHSRGRSIDRDLDDPREYRRDSSHNRNLERDRPDRSMDYSPEPAYGRRASPDRRYEKEIQKSRSRDRLDSRTPSPQPNEGSDKTNCVLLTKKKPNEEYGLRLGSQIYIKGLTNTGLAAKDGNLHEGDIILKINGILTENMSLTEAQALIEKSRGKLQLVVLRDKKQTLLTLPYVEDSESDMDGMCQEINFSINTRSTAYLTKDLNI</sequence>
<proteinExistence type="predicted"/>
<dbReference type="CDD" id="cd06728">
    <property type="entry name" value="PDZ2_ZO1-like_ds"/>
    <property type="match status" value="1"/>
</dbReference>
<dbReference type="GO" id="GO:0050839">
    <property type="term" value="F:cell adhesion molecule binding"/>
    <property type="evidence" value="ECO:0007669"/>
    <property type="project" value="TreeGrafter"/>
</dbReference>
<feature type="compositionally biased region" description="Basic and acidic residues" evidence="1">
    <location>
        <begin position="224"/>
        <end position="316"/>
    </location>
</feature>
<dbReference type="Gene3D" id="2.30.42.10">
    <property type="match status" value="2"/>
</dbReference>
<reference evidence="3" key="1">
    <citation type="submission" date="2025-08" db="UniProtKB">
        <authorList>
            <consortium name="Ensembl"/>
        </authorList>
    </citation>
    <scope>IDENTIFICATION</scope>
</reference>
<name>A0A8C5Q5U9_9ANUR</name>
<dbReference type="GO" id="GO:0005923">
    <property type="term" value="C:bicellular tight junction"/>
    <property type="evidence" value="ECO:0007669"/>
    <property type="project" value="TreeGrafter"/>
</dbReference>
<dbReference type="GO" id="GO:0098609">
    <property type="term" value="P:cell-cell adhesion"/>
    <property type="evidence" value="ECO:0007669"/>
    <property type="project" value="TreeGrafter"/>
</dbReference>
<dbReference type="GO" id="GO:0150105">
    <property type="term" value="P:protein localization to cell-cell junction"/>
    <property type="evidence" value="ECO:0007669"/>
    <property type="project" value="TreeGrafter"/>
</dbReference>
<dbReference type="Ensembl" id="ENSLLET00000034241.1">
    <property type="protein sequence ID" value="ENSLLEP00000032975.1"/>
    <property type="gene ID" value="ENSLLEG00000020793.1"/>
</dbReference>
<dbReference type="SUPFAM" id="SSF50156">
    <property type="entry name" value="PDZ domain-like"/>
    <property type="match status" value="2"/>
</dbReference>
<dbReference type="FunFam" id="2.30.42.10:FF:000009">
    <property type="entry name" value="Putative tight junction protein ZO-1"/>
    <property type="match status" value="1"/>
</dbReference>
<feature type="domain" description="PDZ" evidence="2">
    <location>
        <begin position="49"/>
        <end position="136"/>
    </location>
</feature>
<protein>
    <recommendedName>
        <fullName evidence="2">PDZ domain-containing protein</fullName>
    </recommendedName>
</protein>
<dbReference type="PANTHER" id="PTHR13865:SF26">
    <property type="entry name" value="TIGHT JUNCTION PROTEIN ZO-2"/>
    <property type="match status" value="1"/>
</dbReference>
<feature type="compositionally biased region" description="Basic and acidic residues" evidence="1">
    <location>
        <begin position="181"/>
        <end position="197"/>
    </location>
</feature>
<dbReference type="PROSITE" id="PS50106">
    <property type="entry name" value="PDZ"/>
    <property type="match status" value="2"/>
</dbReference>
<feature type="region of interest" description="Disordered" evidence="1">
    <location>
        <begin position="224"/>
        <end position="363"/>
    </location>
</feature>
<dbReference type="SMART" id="SM00228">
    <property type="entry name" value="PDZ"/>
    <property type="match status" value="2"/>
</dbReference>
<dbReference type="Pfam" id="PF00595">
    <property type="entry name" value="PDZ"/>
    <property type="match status" value="2"/>
</dbReference>
<dbReference type="InterPro" id="IPR036034">
    <property type="entry name" value="PDZ_sf"/>
</dbReference>
<dbReference type="GO" id="GO:0005886">
    <property type="term" value="C:plasma membrane"/>
    <property type="evidence" value="ECO:0007669"/>
    <property type="project" value="TreeGrafter"/>
</dbReference>
<reference evidence="3" key="2">
    <citation type="submission" date="2025-09" db="UniProtKB">
        <authorList>
            <consortium name="Ensembl"/>
        </authorList>
    </citation>
    <scope>IDENTIFICATION</scope>
</reference>
<dbReference type="GO" id="GO:0045216">
    <property type="term" value="P:cell-cell junction organization"/>
    <property type="evidence" value="ECO:0007669"/>
    <property type="project" value="TreeGrafter"/>
</dbReference>
<dbReference type="OrthoDB" id="418634at2759"/>
<dbReference type="GO" id="GO:0090557">
    <property type="term" value="P:establishment of endothelial intestinal barrier"/>
    <property type="evidence" value="ECO:0007669"/>
    <property type="project" value="TreeGrafter"/>
</dbReference>
<accession>A0A8C5Q5U9</accession>